<proteinExistence type="predicted"/>
<comment type="caution">
    <text evidence="1">The sequence shown here is derived from an EMBL/GenBank/DDBJ whole genome shotgun (WGS) entry which is preliminary data.</text>
</comment>
<protein>
    <submittedName>
        <fullName evidence="1">Uncharacterized protein</fullName>
    </submittedName>
</protein>
<dbReference type="Proteomes" id="UP000886520">
    <property type="component" value="Chromosome 22"/>
</dbReference>
<name>A0A9D4U7V6_ADICA</name>
<evidence type="ECO:0000313" key="2">
    <source>
        <dbReference type="Proteomes" id="UP000886520"/>
    </source>
</evidence>
<sequence>MNKKCVFHTSSEKKANDVWDACLRLSPCPCQIMIERKGVLVGPKRPKLLDLSIMEKKGMIDFWARKDAHTFLLDEIQPSGQFYSKVFLNNVKFTTGEFVVFQRSSISQEEELISRGRLKKIFIHEKRGDINIFAVIECLLDINYSIDEISGMHAIQKSQRSNCGLIIEPINCIKHKFFWLSTSSDDKDFLYETSGLEVRKRLLLPGKIGCIPPWLEKGDLVLAKLSETSNCNAFVRDVDTNHKRALLAWVDEHHGEAWVDWKHVYLVVQEGCLDI</sequence>
<accession>A0A9D4U7V6</accession>
<organism evidence="1 2">
    <name type="scientific">Adiantum capillus-veneris</name>
    <name type="common">Maidenhair fern</name>
    <dbReference type="NCBI Taxonomy" id="13818"/>
    <lineage>
        <taxon>Eukaryota</taxon>
        <taxon>Viridiplantae</taxon>
        <taxon>Streptophyta</taxon>
        <taxon>Embryophyta</taxon>
        <taxon>Tracheophyta</taxon>
        <taxon>Polypodiopsida</taxon>
        <taxon>Polypodiidae</taxon>
        <taxon>Polypodiales</taxon>
        <taxon>Pteridineae</taxon>
        <taxon>Pteridaceae</taxon>
        <taxon>Vittarioideae</taxon>
        <taxon>Adiantum</taxon>
    </lineage>
</organism>
<keyword evidence="2" id="KW-1185">Reference proteome</keyword>
<dbReference type="AlphaFoldDB" id="A0A9D4U7V6"/>
<dbReference type="OrthoDB" id="1993903at2759"/>
<gene>
    <name evidence="1" type="ORF">GOP47_0022713</name>
</gene>
<evidence type="ECO:0000313" key="1">
    <source>
        <dbReference type="EMBL" id="KAI5062174.1"/>
    </source>
</evidence>
<dbReference type="EMBL" id="JABFUD020000022">
    <property type="protein sequence ID" value="KAI5062174.1"/>
    <property type="molecule type" value="Genomic_DNA"/>
</dbReference>
<reference evidence="1" key="1">
    <citation type="submission" date="2021-01" db="EMBL/GenBank/DDBJ databases">
        <title>Adiantum capillus-veneris genome.</title>
        <authorList>
            <person name="Fang Y."/>
            <person name="Liao Q."/>
        </authorList>
    </citation>
    <scope>NUCLEOTIDE SEQUENCE</scope>
    <source>
        <strain evidence="1">H3</strain>
        <tissue evidence="1">Leaf</tissue>
    </source>
</reference>